<dbReference type="EMBL" id="HG917868">
    <property type="protein sequence ID" value="CDM69027.1"/>
    <property type="molecule type" value="Genomic_DNA"/>
</dbReference>
<dbReference type="STRING" id="1216932.CM240_1869"/>
<dbReference type="InterPro" id="IPR012337">
    <property type="entry name" value="RNaseH-like_sf"/>
</dbReference>
<dbReference type="InterPro" id="IPR051274">
    <property type="entry name" value="3-5_Exoribonuclease"/>
</dbReference>
<protein>
    <submittedName>
        <fullName evidence="5">Exonuclease family protein</fullName>
    </submittedName>
</protein>
<keyword evidence="3 5" id="KW-0269">Exonuclease</keyword>
<dbReference type="SMART" id="SM00479">
    <property type="entry name" value="EXOIII"/>
    <property type="match status" value="1"/>
</dbReference>
<proteinExistence type="predicted"/>
<dbReference type="SUPFAM" id="SSF53098">
    <property type="entry name" value="Ribonuclease H-like"/>
    <property type="match status" value="1"/>
</dbReference>
<evidence type="ECO:0000256" key="2">
    <source>
        <dbReference type="ARBA" id="ARBA00022801"/>
    </source>
</evidence>
<name>W6S3Y2_9CLOT</name>
<dbReference type="Proteomes" id="UP000019426">
    <property type="component" value="Chromosome M2/40_rep1"/>
</dbReference>
<dbReference type="CDD" id="cd06133">
    <property type="entry name" value="ERI-1_3'hExo_like"/>
    <property type="match status" value="1"/>
</dbReference>
<dbReference type="HOGENOM" id="CLU_037266_3_3_9"/>
<dbReference type="eggNOG" id="COG5018">
    <property type="taxonomic scope" value="Bacteria"/>
</dbReference>
<keyword evidence="6" id="KW-1185">Reference proteome</keyword>
<keyword evidence="1" id="KW-0540">Nuclease</keyword>
<dbReference type="Gene3D" id="3.30.420.10">
    <property type="entry name" value="Ribonuclease H-like superfamily/Ribonuclease H"/>
    <property type="match status" value="1"/>
</dbReference>
<organism evidence="5 6">
    <name type="scientific">Clostridium bornimense</name>
    <dbReference type="NCBI Taxonomy" id="1216932"/>
    <lineage>
        <taxon>Bacteria</taxon>
        <taxon>Bacillati</taxon>
        <taxon>Bacillota</taxon>
        <taxon>Clostridia</taxon>
        <taxon>Eubacteriales</taxon>
        <taxon>Clostridiaceae</taxon>
        <taxon>Clostridium</taxon>
    </lineage>
</organism>
<evidence type="ECO:0000256" key="1">
    <source>
        <dbReference type="ARBA" id="ARBA00022722"/>
    </source>
</evidence>
<gene>
    <name evidence="5" type="ORF">CM240_1869</name>
</gene>
<evidence type="ECO:0000259" key="4">
    <source>
        <dbReference type="SMART" id="SM00479"/>
    </source>
</evidence>
<dbReference type="AlphaFoldDB" id="W6S3Y2"/>
<dbReference type="GO" id="GO:0000175">
    <property type="term" value="F:3'-5'-RNA exonuclease activity"/>
    <property type="evidence" value="ECO:0007669"/>
    <property type="project" value="InterPro"/>
</dbReference>
<dbReference type="InterPro" id="IPR013520">
    <property type="entry name" value="Ribonucl_H"/>
</dbReference>
<feature type="domain" description="Exonuclease" evidence="4">
    <location>
        <begin position="2"/>
        <end position="189"/>
    </location>
</feature>
<dbReference type="InterPro" id="IPR047201">
    <property type="entry name" value="ERI-1_3'hExo-like"/>
</dbReference>
<dbReference type="Pfam" id="PF00929">
    <property type="entry name" value="RNase_T"/>
    <property type="match status" value="1"/>
</dbReference>
<dbReference type="PANTHER" id="PTHR23044">
    <property type="entry name" value="3'-5' EXONUCLEASE ERI1-RELATED"/>
    <property type="match status" value="1"/>
</dbReference>
<sequence>MNYIIYDLEFNQRYPKEMEPISNNINTYPFEIIQIGAIKLNESLEIIDTFNSLIKPTMYPIIHPFIEELTNITNSKVSSCKLFKEVYNDFLNFIGTDDNVFCVWGTTDLKELFKTLEFYDIPYNLGPEKYIDIQSYASRYFNIPSGSKIGLKNATALLNIENPLEFHDAFNDAYYTAKIFMKIYNNDIRPAYYTYKK</sequence>
<dbReference type="GO" id="GO:0003676">
    <property type="term" value="F:nucleic acid binding"/>
    <property type="evidence" value="ECO:0007669"/>
    <property type="project" value="InterPro"/>
</dbReference>
<dbReference type="InterPro" id="IPR036397">
    <property type="entry name" value="RNaseH_sf"/>
</dbReference>
<dbReference type="RefSeq" id="WP_051483783.1">
    <property type="nucleotide sequence ID" value="NZ_HG917868.1"/>
</dbReference>
<keyword evidence="2" id="KW-0378">Hydrolase</keyword>
<dbReference type="PATRIC" id="fig|1216932.3.peg.1868"/>
<dbReference type="KEGG" id="clt:CM240_1869"/>
<evidence type="ECO:0000256" key="3">
    <source>
        <dbReference type="ARBA" id="ARBA00022839"/>
    </source>
</evidence>
<accession>W6S3Y2</accession>
<evidence type="ECO:0000313" key="5">
    <source>
        <dbReference type="EMBL" id="CDM69027.1"/>
    </source>
</evidence>
<dbReference type="PANTHER" id="PTHR23044:SF61">
    <property type="entry name" value="3'-5' EXORIBONUCLEASE 1-RELATED"/>
    <property type="match status" value="1"/>
</dbReference>
<reference evidence="5 6" key="1">
    <citation type="submission" date="2013-11" db="EMBL/GenBank/DDBJ databases">
        <title>Complete genome sequence of Clostridum sp. M2/40.</title>
        <authorList>
            <person name="Wibberg D."/>
            <person name="Puehler A."/>
            <person name="Schlueter A."/>
        </authorList>
    </citation>
    <scope>NUCLEOTIDE SEQUENCE [LARGE SCALE GENOMIC DNA]</scope>
    <source>
        <strain evidence="6">M2/40</strain>
    </source>
</reference>
<evidence type="ECO:0000313" key="6">
    <source>
        <dbReference type="Proteomes" id="UP000019426"/>
    </source>
</evidence>